<dbReference type="Proteomes" id="UP000249720">
    <property type="component" value="Unassembled WGS sequence"/>
</dbReference>
<evidence type="ECO:0000313" key="2">
    <source>
        <dbReference type="Proteomes" id="UP000249720"/>
    </source>
</evidence>
<comment type="caution">
    <text evidence="1">The sequence shown here is derived from an EMBL/GenBank/DDBJ whole genome shotgun (WGS) entry which is preliminary data.</text>
</comment>
<dbReference type="PROSITE" id="PS51257">
    <property type="entry name" value="PROKAR_LIPOPROTEIN"/>
    <property type="match status" value="1"/>
</dbReference>
<organism evidence="1 2">
    <name type="scientific">Hydrotalea sandarakina</name>
    <dbReference type="NCBI Taxonomy" id="1004304"/>
    <lineage>
        <taxon>Bacteria</taxon>
        <taxon>Pseudomonadati</taxon>
        <taxon>Bacteroidota</taxon>
        <taxon>Chitinophagia</taxon>
        <taxon>Chitinophagales</taxon>
        <taxon>Chitinophagaceae</taxon>
        <taxon>Hydrotalea</taxon>
    </lineage>
</organism>
<protein>
    <submittedName>
        <fullName evidence="1">Uncharacterized protein</fullName>
    </submittedName>
</protein>
<accession>A0A2W7RSG3</accession>
<gene>
    <name evidence="1" type="ORF">LX80_01043</name>
</gene>
<name>A0A2W7RSG3_9BACT</name>
<reference evidence="1 2" key="1">
    <citation type="submission" date="2018-06" db="EMBL/GenBank/DDBJ databases">
        <title>Genomic Encyclopedia of Archaeal and Bacterial Type Strains, Phase II (KMG-II): from individual species to whole genera.</title>
        <authorList>
            <person name="Goeker M."/>
        </authorList>
    </citation>
    <scope>NUCLEOTIDE SEQUENCE [LARGE SCALE GENOMIC DNA]</scope>
    <source>
        <strain evidence="1 2">DSM 23241</strain>
    </source>
</reference>
<dbReference type="OrthoDB" id="674673at2"/>
<dbReference type="RefSeq" id="WP_111294018.1">
    <property type="nucleotide sequence ID" value="NZ_QKZV01000003.1"/>
</dbReference>
<dbReference type="AlphaFoldDB" id="A0A2W7RSG3"/>
<evidence type="ECO:0000313" key="1">
    <source>
        <dbReference type="EMBL" id="PZX63401.1"/>
    </source>
</evidence>
<proteinExistence type="predicted"/>
<sequence length="195" mass="22329">MKYLIIAGLLFTILFSCTQEGSNKNEQELPSPENSSRTFSVIEKDSAYILNYRISKQTFPNGTIVFSYKGDRENFAFLCDTANRAYKGIFTKADTVIFDLEVEKFYTVNGKDFKLLKLIADKNVTDGATSYFFNPEIGLLISKSNTWRMGKILDVDNNSKDYLQITALLFKILTDEEMFKPPVPNIKKFTLPKFE</sequence>
<dbReference type="EMBL" id="QKZV01000003">
    <property type="protein sequence ID" value="PZX63401.1"/>
    <property type="molecule type" value="Genomic_DNA"/>
</dbReference>
<keyword evidence="2" id="KW-1185">Reference proteome</keyword>